<protein>
    <submittedName>
        <fullName evidence="6">2-polyprenyl-6-methoxyphenol hydroxylase</fullName>
    </submittedName>
</protein>
<dbReference type="Gene3D" id="3.30.70.2450">
    <property type="match status" value="1"/>
</dbReference>
<keyword evidence="7" id="KW-1185">Reference proteome</keyword>
<keyword evidence="4" id="KW-0274">FAD</keyword>
<dbReference type="SUPFAM" id="SSF52833">
    <property type="entry name" value="Thioredoxin-like"/>
    <property type="match status" value="1"/>
</dbReference>
<dbReference type="InterPro" id="IPR036249">
    <property type="entry name" value="Thioredoxin-like_sf"/>
</dbReference>
<evidence type="ECO:0000256" key="1">
    <source>
        <dbReference type="ARBA" id="ARBA00001974"/>
    </source>
</evidence>
<sequence>MGVDVLIAGAGPIGLTAAIELRRRGIGCRVVDPLIEPPQYAKAVGVQPRTLEVFENMGVAQAVLDASIPMRGQIAYRNGEEAGRIELSLPPDVPYLFVGLPQYETERILTERHSELGGVVERGVGLASFEQDADGVVATLSDGSTVHAQYLIGCDGAHSVTRKQLGLTFEGGAFAESYMLGDVEVDWSVPTGYGVRSMHVADDGTTDDLLVAIPLPGRKRYRMSMLVPDELAAPPSADSVEHGFTGTKAPELHHIQAVLDRLSPEPTTASTLRWSSVFRISHRIVNAYGRGRVFVAGDAAHIHPPTGAQGMNTGIQDAQNIAWKVALAVRGIAAPGLTDTYDAERRPVGEEIVGMTVRNAREGIGAGENSLETAMRRQAQLLIFYAGSPIVAPVDETATSVQPGERAPDARGLRRDSVAYPIRLFELLATVKHTLLLYADGATGGLEDLASAAVDAAHGQLNVYLVVSSPTDSVVPVIHDADGELAKAYGVDGPSAFVVRPDGYLSHRESPATVEGVLAHLKKTFA</sequence>
<dbReference type="PRINTS" id="PR00420">
    <property type="entry name" value="RNGMNOXGNASE"/>
</dbReference>
<dbReference type="AlphaFoldDB" id="A0A239IGY0"/>
<dbReference type="RefSeq" id="WP_089247298.1">
    <property type="nucleotide sequence ID" value="NZ_FZOW01000007.1"/>
</dbReference>
<dbReference type="InterPro" id="IPR036188">
    <property type="entry name" value="FAD/NAD-bd_sf"/>
</dbReference>
<dbReference type="PANTHER" id="PTHR43004:SF19">
    <property type="entry name" value="BINDING MONOOXYGENASE, PUTATIVE (JCVI)-RELATED"/>
    <property type="match status" value="1"/>
</dbReference>
<evidence type="ECO:0000313" key="6">
    <source>
        <dbReference type="EMBL" id="SNS92682.1"/>
    </source>
</evidence>
<dbReference type="Gene3D" id="3.50.50.60">
    <property type="entry name" value="FAD/NAD(P)-binding domain"/>
    <property type="match status" value="1"/>
</dbReference>
<dbReference type="GO" id="GO:0071949">
    <property type="term" value="F:FAD binding"/>
    <property type="evidence" value="ECO:0007669"/>
    <property type="project" value="InterPro"/>
</dbReference>
<evidence type="ECO:0000313" key="7">
    <source>
        <dbReference type="Proteomes" id="UP000198327"/>
    </source>
</evidence>
<comment type="similarity">
    <text evidence="2">Belongs to the PheA/TfdB FAD monooxygenase family.</text>
</comment>
<feature type="domain" description="FAD-binding" evidence="5">
    <location>
        <begin position="3"/>
        <end position="353"/>
    </location>
</feature>
<dbReference type="EMBL" id="FZOW01000007">
    <property type="protein sequence ID" value="SNS92682.1"/>
    <property type="molecule type" value="Genomic_DNA"/>
</dbReference>
<evidence type="ECO:0000259" key="5">
    <source>
        <dbReference type="Pfam" id="PF01494"/>
    </source>
</evidence>
<dbReference type="GO" id="GO:0016709">
    <property type="term" value="F:oxidoreductase activity, acting on paired donors, with incorporation or reduction of molecular oxygen, NAD(P)H as one donor, and incorporation of one atom of oxygen"/>
    <property type="evidence" value="ECO:0007669"/>
    <property type="project" value="UniProtKB-ARBA"/>
</dbReference>
<proteinExistence type="inferred from homology"/>
<evidence type="ECO:0000256" key="4">
    <source>
        <dbReference type="ARBA" id="ARBA00022827"/>
    </source>
</evidence>
<dbReference type="STRING" id="398843.A3K89_22865"/>
<dbReference type="Gene3D" id="3.40.30.120">
    <property type="match status" value="1"/>
</dbReference>
<organism evidence="6 7">
    <name type="scientific">Rhodococcoides kyotonense</name>
    <dbReference type="NCBI Taxonomy" id="398843"/>
    <lineage>
        <taxon>Bacteria</taxon>
        <taxon>Bacillati</taxon>
        <taxon>Actinomycetota</taxon>
        <taxon>Actinomycetes</taxon>
        <taxon>Mycobacteriales</taxon>
        <taxon>Nocardiaceae</taxon>
        <taxon>Rhodococcoides</taxon>
    </lineage>
</organism>
<comment type="cofactor">
    <cofactor evidence="1">
        <name>FAD</name>
        <dbReference type="ChEBI" id="CHEBI:57692"/>
    </cofactor>
</comment>
<dbReference type="OrthoDB" id="8670884at2"/>
<name>A0A239IGY0_9NOCA</name>
<evidence type="ECO:0000256" key="3">
    <source>
        <dbReference type="ARBA" id="ARBA00022630"/>
    </source>
</evidence>
<dbReference type="InterPro" id="IPR002938">
    <property type="entry name" value="FAD-bd"/>
</dbReference>
<reference evidence="7" key="1">
    <citation type="submission" date="2017-06" db="EMBL/GenBank/DDBJ databases">
        <authorList>
            <person name="Varghese N."/>
            <person name="Submissions S."/>
        </authorList>
    </citation>
    <scope>NUCLEOTIDE SEQUENCE [LARGE SCALE GENOMIC DNA]</scope>
    <source>
        <strain evidence="7">JCM 23211</strain>
    </source>
</reference>
<accession>A0A239IGY0</accession>
<dbReference type="InterPro" id="IPR050641">
    <property type="entry name" value="RIFMO-like"/>
</dbReference>
<keyword evidence="3" id="KW-0285">Flavoprotein</keyword>
<gene>
    <name evidence="6" type="ORF">SAMN05421642_10749</name>
</gene>
<dbReference type="PANTHER" id="PTHR43004">
    <property type="entry name" value="TRK SYSTEM POTASSIUM UPTAKE PROTEIN"/>
    <property type="match status" value="1"/>
</dbReference>
<evidence type="ECO:0000256" key="2">
    <source>
        <dbReference type="ARBA" id="ARBA00007801"/>
    </source>
</evidence>
<dbReference type="Pfam" id="PF01494">
    <property type="entry name" value="FAD_binding_3"/>
    <property type="match status" value="1"/>
</dbReference>
<dbReference type="Proteomes" id="UP000198327">
    <property type="component" value="Unassembled WGS sequence"/>
</dbReference>
<dbReference type="SUPFAM" id="SSF51905">
    <property type="entry name" value="FAD/NAD(P)-binding domain"/>
    <property type="match status" value="1"/>
</dbReference>